<sequence>MSDSDSDSNSDSLDSDLDSDADDAVNKTAAKANAVHVEATFRHMVDTVQIRSTAQTRAKVLNALNIPVPGKSPAPPGSLFTGIEAESNTLGTDGFLSFVRWAWREWALAAHTDAFHAAHLDCCGLATHIAPMTGIKGWGVAEPVHKSHFGSIDAFGKEYDVDLSNSQGWKLHSILLRPGDWFIMRPCTPHFALTLEDCICLGGHDYYSQTFPESAFGIFHVFAQSEWLTNTTHLEAIESRHRIIAHYHQEIITYQTGYEELLTLHGDVEREDGGHVISHLPNFNIVDDVIGFLYLHNLVQLGSILDFLRYNEAQRQEEQQVADSDDILDADCDYISDSMQEQYQDAKTRCNAILNWLVSHFQLALFNDKTAEEECPDGLAREERLSIMSHRFLVQQCGALVLEKWEAESRKIQGIVLYSFLLDMTCEAEYTQRKRPR</sequence>
<reference evidence="2" key="1">
    <citation type="journal article" date="2019" name="Environ. Microbiol.">
        <title>Fungal ecological strategies reflected in gene transcription - a case study of two litter decomposers.</title>
        <authorList>
            <person name="Barbi F."/>
            <person name="Kohler A."/>
            <person name="Barry K."/>
            <person name="Baskaran P."/>
            <person name="Daum C."/>
            <person name="Fauchery L."/>
            <person name="Ihrmark K."/>
            <person name="Kuo A."/>
            <person name="LaButti K."/>
            <person name="Lipzen A."/>
            <person name="Morin E."/>
            <person name="Grigoriev I.V."/>
            <person name="Henrissat B."/>
            <person name="Lindahl B."/>
            <person name="Martin F."/>
        </authorList>
    </citation>
    <scope>NUCLEOTIDE SEQUENCE</scope>
    <source>
        <strain evidence="2">JB14</strain>
    </source>
</reference>
<dbReference type="EMBL" id="ML771292">
    <property type="protein sequence ID" value="KAE9382587.1"/>
    <property type="molecule type" value="Genomic_DNA"/>
</dbReference>
<organism evidence="2 3">
    <name type="scientific">Gymnopus androsaceus JB14</name>
    <dbReference type="NCBI Taxonomy" id="1447944"/>
    <lineage>
        <taxon>Eukaryota</taxon>
        <taxon>Fungi</taxon>
        <taxon>Dikarya</taxon>
        <taxon>Basidiomycota</taxon>
        <taxon>Agaricomycotina</taxon>
        <taxon>Agaricomycetes</taxon>
        <taxon>Agaricomycetidae</taxon>
        <taxon>Agaricales</taxon>
        <taxon>Marasmiineae</taxon>
        <taxon>Omphalotaceae</taxon>
        <taxon>Gymnopus</taxon>
    </lineage>
</organism>
<dbReference type="OrthoDB" id="3270451at2759"/>
<evidence type="ECO:0000256" key="1">
    <source>
        <dbReference type="SAM" id="MobiDB-lite"/>
    </source>
</evidence>
<keyword evidence="3" id="KW-1185">Reference proteome</keyword>
<gene>
    <name evidence="2" type="ORF">BT96DRAFT_1010377</name>
</gene>
<evidence type="ECO:0000313" key="3">
    <source>
        <dbReference type="Proteomes" id="UP000799118"/>
    </source>
</evidence>
<accession>A0A6A4GAT9</accession>
<name>A0A6A4GAT9_9AGAR</name>
<evidence type="ECO:0000313" key="2">
    <source>
        <dbReference type="EMBL" id="KAE9382587.1"/>
    </source>
</evidence>
<dbReference type="Proteomes" id="UP000799118">
    <property type="component" value="Unassembled WGS sequence"/>
</dbReference>
<proteinExistence type="predicted"/>
<feature type="region of interest" description="Disordered" evidence="1">
    <location>
        <begin position="1"/>
        <end position="21"/>
    </location>
</feature>
<evidence type="ECO:0008006" key="4">
    <source>
        <dbReference type="Google" id="ProtNLM"/>
    </source>
</evidence>
<protein>
    <recommendedName>
        <fullName evidence="4">JmjC domain-containing protein</fullName>
    </recommendedName>
</protein>
<dbReference type="AlphaFoldDB" id="A0A6A4GAT9"/>